<accession>A0A0K2UBP1</accession>
<evidence type="ECO:0000313" key="2">
    <source>
        <dbReference type="EMBL" id="CDW35495.1"/>
    </source>
</evidence>
<feature type="compositionally biased region" description="Basic and acidic residues" evidence="1">
    <location>
        <begin position="118"/>
        <end position="136"/>
    </location>
</feature>
<proteinExistence type="predicted"/>
<feature type="compositionally biased region" description="Acidic residues" evidence="1">
    <location>
        <begin position="146"/>
        <end position="157"/>
    </location>
</feature>
<reference evidence="2" key="1">
    <citation type="submission" date="2014-05" db="EMBL/GenBank/DDBJ databases">
        <authorList>
            <person name="Chronopoulou M."/>
        </authorList>
    </citation>
    <scope>NUCLEOTIDE SEQUENCE</scope>
    <source>
        <tissue evidence="2">Whole organism</tissue>
    </source>
</reference>
<evidence type="ECO:0000256" key="1">
    <source>
        <dbReference type="SAM" id="MobiDB-lite"/>
    </source>
</evidence>
<name>A0A0K2UBP1_LEPSM</name>
<dbReference type="AlphaFoldDB" id="A0A0K2UBP1"/>
<organism evidence="2">
    <name type="scientific">Lepeophtheirus salmonis</name>
    <name type="common">Salmon louse</name>
    <name type="synonym">Caligus salmonis</name>
    <dbReference type="NCBI Taxonomy" id="72036"/>
    <lineage>
        <taxon>Eukaryota</taxon>
        <taxon>Metazoa</taxon>
        <taxon>Ecdysozoa</taxon>
        <taxon>Arthropoda</taxon>
        <taxon>Crustacea</taxon>
        <taxon>Multicrustacea</taxon>
        <taxon>Hexanauplia</taxon>
        <taxon>Copepoda</taxon>
        <taxon>Siphonostomatoida</taxon>
        <taxon>Caligidae</taxon>
        <taxon>Lepeophtheirus</taxon>
    </lineage>
</organism>
<feature type="region of interest" description="Disordered" evidence="1">
    <location>
        <begin position="108"/>
        <end position="157"/>
    </location>
</feature>
<protein>
    <submittedName>
        <fullName evidence="2">Uncharacterized protein</fullName>
    </submittedName>
</protein>
<sequence length="157" mass="16436">MSFSCCFTLSVPGLDTGISGYILARSIIVAENFSCPLGSSLMCLMGASLLDFVAESLFFLTTGLGFTVGIETLGTALLFGDMELEGDLTLLLLLVVELLFGEPKVGGVFDPQESGDFDAPKDGNGDLLPNEDKGDLPPKLGRGDPPAEELEVELGGL</sequence>
<dbReference type="EMBL" id="HACA01018134">
    <property type="protein sequence ID" value="CDW35495.1"/>
    <property type="molecule type" value="Transcribed_RNA"/>
</dbReference>